<dbReference type="EMBL" id="QEAN01000098">
    <property type="protein sequence ID" value="TPX48535.1"/>
    <property type="molecule type" value="Genomic_DNA"/>
</dbReference>
<dbReference type="Proteomes" id="UP000320475">
    <property type="component" value="Unassembled WGS sequence"/>
</dbReference>
<evidence type="ECO:0000313" key="2">
    <source>
        <dbReference type="EMBL" id="TPX48535.1"/>
    </source>
</evidence>
<gene>
    <name evidence="1" type="ORF">SeLEV6574_g03137</name>
    <name evidence="2" type="ORF">SeMB42_g02967</name>
</gene>
<proteinExistence type="predicted"/>
<evidence type="ECO:0000313" key="1">
    <source>
        <dbReference type="EMBL" id="TPX46628.1"/>
    </source>
</evidence>
<evidence type="ECO:0000313" key="4">
    <source>
        <dbReference type="Proteomes" id="UP000320475"/>
    </source>
</evidence>
<evidence type="ECO:0000313" key="3">
    <source>
        <dbReference type="Proteomes" id="UP000317494"/>
    </source>
</evidence>
<sequence length="68" mass="7734">MSLQDAIPAITPTMDVLPIRVEFVITALLERCRNHLDHESSHQNRWILLLMQSLSSAHNMPVEAETVI</sequence>
<protein>
    <submittedName>
        <fullName evidence="1">Uncharacterized protein</fullName>
    </submittedName>
</protein>
<dbReference type="EMBL" id="QEAM01000099">
    <property type="protein sequence ID" value="TPX46628.1"/>
    <property type="molecule type" value="Genomic_DNA"/>
</dbReference>
<name>A0A507D5Z3_9FUNG</name>
<reference evidence="3 4" key="1">
    <citation type="journal article" date="2019" name="Sci. Rep.">
        <title>Comparative genomics of chytrid fungi reveal insights into the obligate biotrophic and pathogenic lifestyle of Synchytrium endobioticum.</title>
        <authorList>
            <person name="van de Vossenberg B.T.L.H."/>
            <person name="Warris S."/>
            <person name="Nguyen H.D.T."/>
            <person name="van Gent-Pelzer M.P.E."/>
            <person name="Joly D.L."/>
            <person name="van de Geest H.C."/>
            <person name="Bonants P.J.M."/>
            <person name="Smith D.S."/>
            <person name="Levesque C.A."/>
            <person name="van der Lee T.A.J."/>
        </authorList>
    </citation>
    <scope>NUCLEOTIDE SEQUENCE [LARGE SCALE GENOMIC DNA]</scope>
    <source>
        <strain evidence="1 4">LEV6574</strain>
        <strain evidence="2 3">MB42</strain>
    </source>
</reference>
<dbReference type="VEuPathDB" id="FungiDB:SeMB42_g02967"/>
<accession>A0A507D5Z3</accession>
<dbReference type="AlphaFoldDB" id="A0A507D5Z3"/>
<comment type="caution">
    <text evidence="1">The sequence shown here is derived from an EMBL/GenBank/DDBJ whole genome shotgun (WGS) entry which is preliminary data.</text>
</comment>
<keyword evidence="3" id="KW-1185">Reference proteome</keyword>
<organism evidence="1 4">
    <name type="scientific">Synchytrium endobioticum</name>
    <dbReference type="NCBI Taxonomy" id="286115"/>
    <lineage>
        <taxon>Eukaryota</taxon>
        <taxon>Fungi</taxon>
        <taxon>Fungi incertae sedis</taxon>
        <taxon>Chytridiomycota</taxon>
        <taxon>Chytridiomycota incertae sedis</taxon>
        <taxon>Chytridiomycetes</taxon>
        <taxon>Synchytriales</taxon>
        <taxon>Synchytriaceae</taxon>
        <taxon>Synchytrium</taxon>
    </lineage>
</organism>
<dbReference type="Proteomes" id="UP000317494">
    <property type="component" value="Unassembled WGS sequence"/>
</dbReference>